<dbReference type="Gene3D" id="3.40.50.720">
    <property type="entry name" value="NAD(P)-binding Rossmann-like Domain"/>
    <property type="match status" value="1"/>
</dbReference>
<feature type="domain" description="NmrA-like" evidence="4">
    <location>
        <begin position="4"/>
        <end position="255"/>
    </location>
</feature>
<dbReference type="InterPro" id="IPR051164">
    <property type="entry name" value="NmrA-like_oxidored"/>
</dbReference>
<evidence type="ECO:0000313" key="6">
    <source>
        <dbReference type="Proteomes" id="UP001595075"/>
    </source>
</evidence>
<dbReference type="PANTHER" id="PTHR42748">
    <property type="entry name" value="NITROGEN METABOLITE REPRESSION PROTEIN NMRA FAMILY MEMBER"/>
    <property type="match status" value="1"/>
</dbReference>
<evidence type="ECO:0000256" key="3">
    <source>
        <dbReference type="ARBA" id="ARBA00023002"/>
    </source>
</evidence>
<dbReference type="InterPro" id="IPR008030">
    <property type="entry name" value="NmrA-like"/>
</dbReference>
<name>A0ABR4CPK3_9HELO</name>
<proteinExistence type="inferred from homology"/>
<dbReference type="InterPro" id="IPR036291">
    <property type="entry name" value="NAD(P)-bd_dom_sf"/>
</dbReference>
<keyword evidence="3" id="KW-0560">Oxidoreductase</keyword>
<dbReference type="Proteomes" id="UP001595075">
    <property type="component" value="Unassembled WGS sequence"/>
</dbReference>
<protein>
    <recommendedName>
        <fullName evidence="4">NmrA-like domain-containing protein</fullName>
    </recommendedName>
</protein>
<reference evidence="5 6" key="1">
    <citation type="journal article" date="2024" name="Commun. Biol.">
        <title>Comparative genomic analysis of thermophilic fungi reveals convergent evolutionary adaptations and gene losses.</title>
        <authorList>
            <person name="Steindorff A.S."/>
            <person name="Aguilar-Pontes M.V."/>
            <person name="Robinson A.J."/>
            <person name="Andreopoulos B."/>
            <person name="LaButti K."/>
            <person name="Kuo A."/>
            <person name="Mondo S."/>
            <person name="Riley R."/>
            <person name="Otillar R."/>
            <person name="Haridas S."/>
            <person name="Lipzen A."/>
            <person name="Grimwood J."/>
            <person name="Schmutz J."/>
            <person name="Clum A."/>
            <person name="Reid I.D."/>
            <person name="Moisan M.C."/>
            <person name="Butler G."/>
            <person name="Nguyen T.T.M."/>
            <person name="Dewar K."/>
            <person name="Conant G."/>
            <person name="Drula E."/>
            <person name="Henrissat B."/>
            <person name="Hansel C."/>
            <person name="Singer S."/>
            <person name="Hutchinson M.I."/>
            <person name="de Vries R.P."/>
            <person name="Natvig D.O."/>
            <person name="Powell A.J."/>
            <person name="Tsang A."/>
            <person name="Grigoriev I.V."/>
        </authorList>
    </citation>
    <scope>NUCLEOTIDE SEQUENCE [LARGE SCALE GENOMIC DNA]</scope>
    <source>
        <strain evidence="5 6">CBS 494.80</strain>
    </source>
</reference>
<keyword evidence="6" id="KW-1185">Reference proteome</keyword>
<dbReference type="Gene3D" id="3.90.25.10">
    <property type="entry name" value="UDP-galactose 4-epimerase, domain 1"/>
    <property type="match status" value="1"/>
</dbReference>
<comment type="similarity">
    <text evidence="1">Belongs to the NmrA-type oxidoreductase family.</text>
</comment>
<evidence type="ECO:0000256" key="1">
    <source>
        <dbReference type="ARBA" id="ARBA00006328"/>
    </source>
</evidence>
<organism evidence="5 6">
    <name type="scientific">Oculimacula yallundae</name>
    <dbReference type="NCBI Taxonomy" id="86028"/>
    <lineage>
        <taxon>Eukaryota</taxon>
        <taxon>Fungi</taxon>
        <taxon>Dikarya</taxon>
        <taxon>Ascomycota</taxon>
        <taxon>Pezizomycotina</taxon>
        <taxon>Leotiomycetes</taxon>
        <taxon>Helotiales</taxon>
        <taxon>Ploettnerulaceae</taxon>
        <taxon>Oculimacula</taxon>
    </lineage>
</organism>
<dbReference type="Pfam" id="PF05368">
    <property type="entry name" value="NmrA"/>
    <property type="match status" value="1"/>
</dbReference>
<dbReference type="SUPFAM" id="SSF51735">
    <property type="entry name" value="NAD(P)-binding Rossmann-fold domains"/>
    <property type="match status" value="1"/>
</dbReference>
<comment type="caution">
    <text evidence="5">The sequence shown here is derived from an EMBL/GenBank/DDBJ whole genome shotgun (WGS) entry which is preliminary data.</text>
</comment>
<evidence type="ECO:0000256" key="2">
    <source>
        <dbReference type="ARBA" id="ARBA00022857"/>
    </source>
</evidence>
<evidence type="ECO:0000259" key="4">
    <source>
        <dbReference type="Pfam" id="PF05368"/>
    </source>
</evidence>
<sequence>MASKGLVVVLGSTSGQGRSVVRRLLRSGRYDVRGITRDVNSKEAQELVKQGAQVVEGSLDDPKSLLSAFQTAQVIFAVTKMVDGNMAQEVNQGKNIANAAAAITCLKKFIWSTLPSAVTVSDGKIKVPHMDGKAQVDEYIIETKPDLAVKTTFLWGGFYAENVRYPNFKFNSLGGIDKQVWIQPIKADTLVPMVGDHNTNIGIVVERILARPDECPSKAYVLAITEWLAHGDLLHLWAKLVAEKLGRKIEPVYVQSDLDTVDQLWPGIGKEMGLLLKVLELLGKDAWTKEGATIVSMDDLGLKVGAGDGDLVGTHAAVRRLLDQTDVQDD</sequence>
<dbReference type="PANTHER" id="PTHR42748:SF30">
    <property type="entry name" value="NMRA-LIKE DOMAIN-CONTAINING PROTEIN"/>
    <property type="match status" value="1"/>
</dbReference>
<gene>
    <name evidence="5" type="ORF">VTL71DRAFT_13005</name>
</gene>
<evidence type="ECO:0000313" key="5">
    <source>
        <dbReference type="EMBL" id="KAL2071770.1"/>
    </source>
</evidence>
<accession>A0ABR4CPK3</accession>
<dbReference type="EMBL" id="JAZHXI010000005">
    <property type="protein sequence ID" value="KAL2071770.1"/>
    <property type="molecule type" value="Genomic_DNA"/>
</dbReference>
<keyword evidence="2" id="KW-0521">NADP</keyword>